<organism evidence="3 4">
    <name type="scientific">Pantoea vagans</name>
    <dbReference type="NCBI Taxonomy" id="470934"/>
    <lineage>
        <taxon>Bacteria</taxon>
        <taxon>Pseudomonadati</taxon>
        <taxon>Pseudomonadota</taxon>
        <taxon>Gammaproteobacteria</taxon>
        <taxon>Enterobacterales</taxon>
        <taxon>Erwiniaceae</taxon>
        <taxon>Pantoea</taxon>
    </lineage>
</organism>
<accession>A0ABY3LA35</accession>
<proteinExistence type="predicted"/>
<keyword evidence="4" id="KW-1185">Reference proteome</keyword>
<sequence>FCEVRDNSLVVEWQKPVYAGSGPITGYHVEYAKKGSSDWTTANETAVSHRFLKVTGLAVGTSYVFRIRAVNAAGVGMASMPSDPVTAKAVEGSQEVSCVVDEKSG</sequence>
<evidence type="ECO:0000256" key="1">
    <source>
        <dbReference type="ARBA" id="ARBA00022737"/>
    </source>
</evidence>
<dbReference type="Pfam" id="PF00041">
    <property type="entry name" value="fn3"/>
    <property type="match status" value="1"/>
</dbReference>
<dbReference type="CDD" id="cd00063">
    <property type="entry name" value="FN3"/>
    <property type="match status" value="1"/>
</dbReference>
<dbReference type="PANTHER" id="PTHR13817">
    <property type="entry name" value="TITIN"/>
    <property type="match status" value="1"/>
</dbReference>
<comment type="caution">
    <text evidence="3">The sequence shown here is derived from an EMBL/GenBank/DDBJ whole genome shotgun (WGS) entry which is preliminary data.</text>
</comment>
<dbReference type="InterPro" id="IPR013783">
    <property type="entry name" value="Ig-like_fold"/>
</dbReference>
<gene>
    <name evidence="3" type="ORF">D9O29_23735</name>
</gene>
<reference evidence="3 4" key="1">
    <citation type="submission" date="2018-10" db="EMBL/GenBank/DDBJ databases">
        <title>Draft genome sequence of Pantoea vagans isolated from corpses of the sugarcane aphid Melanaphis sacchari Zehntner.</title>
        <authorList>
            <person name="Toledo E."/>
            <person name="Pena G."/>
            <person name="Lozano L."/>
        </authorList>
    </citation>
    <scope>NUCLEOTIDE SEQUENCE [LARGE SCALE GENOMIC DNA]</scope>
    <source>
        <strain evidence="3 4">ET-90</strain>
    </source>
</reference>
<name>A0ABY3LA35_9GAMM</name>
<dbReference type="InterPro" id="IPR003961">
    <property type="entry name" value="FN3_dom"/>
</dbReference>
<feature type="non-terminal residue" evidence="3">
    <location>
        <position position="105"/>
    </location>
</feature>
<feature type="domain" description="Fibronectin type-III" evidence="2">
    <location>
        <begin position="1"/>
        <end position="92"/>
    </location>
</feature>
<dbReference type="EMBL" id="RCNL01000155">
    <property type="protein sequence ID" value="TXL70264.1"/>
    <property type="molecule type" value="Genomic_DNA"/>
</dbReference>
<protein>
    <submittedName>
        <fullName evidence="3">Fibronectin type III domain-containing protein</fullName>
    </submittedName>
</protein>
<dbReference type="PROSITE" id="PS50853">
    <property type="entry name" value="FN3"/>
    <property type="match status" value="1"/>
</dbReference>
<evidence type="ECO:0000313" key="4">
    <source>
        <dbReference type="Proteomes" id="UP000426772"/>
    </source>
</evidence>
<dbReference type="PANTHER" id="PTHR13817:SF182">
    <property type="entry name" value="MYOMESIN-2"/>
    <property type="match status" value="1"/>
</dbReference>
<dbReference type="Proteomes" id="UP000426772">
    <property type="component" value="Unassembled WGS sequence"/>
</dbReference>
<dbReference type="InterPro" id="IPR036116">
    <property type="entry name" value="FN3_sf"/>
</dbReference>
<dbReference type="SUPFAM" id="SSF49265">
    <property type="entry name" value="Fibronectin type III"/>
    <property type="match status" value="1"/>
</dbReference>
<evidence type="ECO:0000259" key="2">
    <source>
        <dbReference type="PROSITE" id="PS50853"/>
    </source>
</evidence>
<feature type="non-terminal residue" evidence="3">
    <location>
        <position position="1"/>
    </location>
</feature>
<dbReference type="Gene3D" id="2.60.40.10">
    <property type="entry name" value="Immunoglobulins"/>
    <property type="match status" value="1"/>
</dbReference>
<keyword evidence="1" id="KW-0677">Repeat</keyword>
<evidence type="ECO:0000313" key="3">
    <source>
        <dbReference type="EMBL" id="TXL70264.1"/>
    </source>
</evidence>
<dbReference type="InterPro" id="IPR050964">
    <property type="entry name" value="Striated_Muscle_Regulatory"/>
</dbReference>
<dbReference type="PRINTS" id="PR00014">
    <property type="entry name" value="FNTYPEIII"/>
</dbReference>